<name>A0A6P8JB77_DROMA</name>
<dbReference type="CTD" id="246666"/>
<dbReference type="Proteomes" id="UP000515162">
    <property type="component" value="Chromosome 2R"/>
</dbReference>
<feature type="chain" id="PRO_5027834710" evidence="1">
    <location>
        <begin position="20"/>
        <end position="117"/>
    </location>
</feature>
<keyword evidence="1" id="KW-0732">Signal</keyword>
<dbReference type="SUPFAM" id="SSF47565">
    <property type="entry name" value="Insect pheromone/odorant-binding proteins"/>
    <property type="match status" value="1"/>
</dbReference>
<keyword evidence="2" id="KW-1185">Reference proteome</keyword>
<dbReference type="GeneID" id="117136153"/>
<dbReference type="Pfam" id="PF01395">
    <property type="entry name" value="PBP_GOBP"/>
    <property type="match status" value="1"/>
</dbReference>
<dbReference type="GO" id="GO:0005549">
    <property type="term" value="F:odorant binding"/>
    <property type="evidence" value="ECO:0007669"/>
    <property type="project" value="InterPro"/>
</dbReference>
<sequence>MKVFIGLVLLTAVASLSSALFESEARECAKKLGITPDYFENFPHSSRVKCFYHCQMEKLEIIANGVVTPFDLKVLNISPESYDKYGVKVKPCLKLSHRDKCELGYLVFQCLKREFNL</sequence>
<protein>
    <submittedName>
        <fullName evidence="3">LOW QUALITY PROTEIN: uncharacterized protein LOC117136153</fullName>
    </submittedName>
</protein>
<evidence type="ECO:0000313" key="3">
    <source>
        <dbReference type="RefSeq" id="XP_033152763.1"/>
    </source>
</evidence>
<reference evidence="3" key="1">
    <citation type="submission" date="2025-08" db="UniProtKB">
        <authorList>
            <consortium name="RefSeq"/>
        </authorList>
    </citation>
    <scope>IDENTIFICATION</scope>
    <source>
        <strain evidence="3">Mau12</strain>
        <tissue evidence="3">Whole Body</tissue>
    </source>
</reference>
<dbReference type="FunFam" id="1.10.238.20:FF:000036">
    <property type="entry name" value="GD25639"/>
    <property type="match status" value="1"/>
</dbReference>
<dbReference type="InterPro" id="IPR036728">
    <property type="entry name" value="PBP_GOBP_sf"/>
</dbReference>
<proteinExistence type="predicted"/>
<gene>
    <name evidence="3" type="primary">LOC117136153</name>
</gene>
<accession>A0A6P8JB77</accession>
<dbReference type="CDD" id="cd23992">
    <property type="entry name" value="PBP_GOBP"/>
    <property type="match status" value="1"/>
</dbReference>
<dbReference type="Gene3D" id="1.10.238.20">
    <property type="entry name" value="Pheromone/general odorant binding protein domain"/>
    <property type="match status" value="1"/>
</dbReference>
<organism evidence="2 3">
    <name type="scientific">Drosophila mauritiana</name>
    <name type="common">Fruit fly</name>
    <dbReference type="NCBI Taxonomy" id="7226"/>
    <lineage>
        <taxon>Eukaryota</taxon>
        <taxon>Metazoa</taxon>
        <taxon>Ecdysozoa</taxon>
        <taxon>Arthropoda</taxon>
        <taxon>Hexapoda</taxon>
        <taxon>Insecta</taxon>
        <taxon>Pterygota</taxon>
        <taxon>Neoptera</taxon>
        <taxon>Endopterygota</taxon>
        <taxon>Diptera</taxon>
        <taxon>Brachycera</taxon>
        <taxon>Muscomorpha</taxon>
        <taxon>Ephydroidea</taxon>
        <taxon>Drosophilidae</taxon>
        <taxon>Drosophila</taxon>
        <taxon>Sophophora</taxon>
    </lineage>
</organism>
<dbReference type="RefSeq" id="XP_033152763.1">
    <property type="nucleotide sequence ID" value="XM_033296872.1"/>
</dbReference>
<evidence type="ECO:0000313" key="2">
    <source>
        <dbReference type="Proteomes" id="UP000515162"/>
    </source>
</evidence>
<feature type="signal peptide" evidence="1">
    <location>
        <begin position="1"/>
        <end position="19"/>
    </location>
</feature>
<dbReference type="AlphaFoldDB" id="A0A6P8JB77"/>
<evidence type="ECO:0000256" key="1">
    <source>
        <dbReference type="SAM" id="SignalP"/>
    </source>
</evidence>
<dbReference type="InterPro" id="IPR006170">
    <property type="entry name" value="PBP/GOBP"/>
</dbReference>